<comment type="caution">
    <text evidence="3">The sequence shown here is derived from an EMBL/GenBank/DDBJ whole genome shotgun (WGS) entry which is preliminary data.</text>
</comment>
<evidence type="ECO:0000259" key="2">
    <source>
        <dbReference type="Pfam" id="PF08241"/>
    </source>
</evidence>
<dbReference type="GO" id="GO:0016126">
    <property type="term" value="P:sterol biosynthetic process"/>
    <property type="evidence" value="ECO:0007669"/>
    <property type="project" value="TreeGrafter"/>
</dbReference>
<evidence type="ECO:0000313" key="4">
    <source>
        <dbReference type="Proteomes" id="UP000284120"/>
    </source>
</evidence>
<reference evidence="3 4" key="1">
    <citation type="submission" date="2018-06" db="EMBL/GenBank/DDBJ databases">
        <title>Pedobacter endophyticus sp. nov., an endophytic bacterium isolated from a leaf of Triticum aestivum.</title>
        <authorList>
            <person name="Zhang L."/>
        </authorList>
    </citation>
    <scope>NUCLEOTIDE SEQUENCE [LARGE SCALE GENOMIC DNA]</scope>
    <source>
        <strain evidence="3 4">CM134L-2</strain>
    </source>
</reference>
<evidence type="ECO:0000313" key="3">
    <source>
        <dbReference type="EMBL" id="RWU09785.1"/>
    </source>
</evidence>
<accession>A0A443YZW6</accession>
<dbReference type="OrthoDB" id="9770553at2"/>
<dbReference type="InterPro" id="IPR050447">
    <property type="entry name" value="Erg6_SMT_methyltransf"/>
</dbReference>
<keyword evidence="3" id="KW-0489">Methyltransferase</keyword>
<proteinExistence type="predicted"/>
<evidence type="ECO:0000256" key="1">
    <source>
        <dbReference type="ARBA" id="ARBA00022679"/>
    </source>
</evidence>
<name>A0A443YZW6_9SPHI</name>
<dbReference type="GO" id="GO:0003838">
    <property type="term" value="F:sterol 24-C-methyltransferase activity"/>
    <property type="evidence" value="ECO:0007669"/>
    <property type="project" value="TreeGrafter"/>
</dbReference>
<gene>
    <name evidence="3" type="ORF">DPV69_00105</name>
</gene>
<dbReference type="RefSeq" id="WP_113645225.1">
    <property type="nucleotide sequence ID" value="NZ_QMHN01000001.1"/>
</dbReference>
<dbReference type="SUPFAM" id="SSF53335">
    <property type="entry name" value="S-adenosyl-L-methionine-dependent methyltransferases"/>
    <property type="match status" value="1"/>
</dbReference>
<organism evidence="3 4">
    <name type="scientific">Pedobacter chitinilyticus</name>
    <dbReference type="NCBI Taxonomy" id="2233776"/>
    <lineage>
        <taxon>Bacteria</taxon>
        <taxon>Pseudomonadati</taxon>
        <taxon>Bacteroidota</taxon>
        <taxon>Sphingobacteriia</taxon>
        <taxon>Sphingobacteriales</taxon>
        <taxon>Sphingobacteriaceae</taxon>
        <taxon>Pedobacter</taxon>
    </lineage>
</organism>
<keyword evidence="4" id="KW-1185">Reference proteome</keyword>
<dbReference type="PANTHER" id="PTHR44068:SF1">
    <property type="entry name" value="HYPOTHETICAL LOC100005854"/>
    <property type="match status" value="1"/>
</dbReference>
<dbReference type="Proteomes" id="UP000284120">
    <property type="component" value="Unassembled WGS sequence"/>
</dbReference>
<dbReference type="Gene3D" id="3.40.50.150">
    <property type="entry name" value="Vaccinia Virus protein VP39"/>
    <property type="match status" value="1"/>
</dbReference>
<dbReference type="PANTHER" id="PTHR44068">
    <property type="entry name" value="ZGC:194242"/>
    <property type="match status" value="1"/>
</dbReference>
<dbReference type="InterPro" id="IPR029063">
    <property type="entry name" value="SAM-dependent_MTases_sf"/>
</dbReference>
<dbReference type="AlphaFoldDB" id="A0A443YZW6"/>
<dbReference type="Pfam" id="PF08241">
    <property type="entry name" value="Methyltransf_11"/>
    <property type="match status" value="1"/>
</dbReference>
<dbReference type="InterPro" id="IPR013216">
    <property type="entry name" value="Methyltransf_11"/>
</dbReference>
<sequence>MKNHDEDFLQQLAKQLSCPANTEGIEVANNMHENNIGMTRKTIDGLNISKGDLILELGHGNCKHLPEILSRAEHTSYYGLEISELMQKQASVANNAAIEANRASFHLYNGNNIPFSDNTFSKILTVNTIYFWESPEDFIKEIYRVLKPGGTFAIGFADKDFMESLPFTAYGFDLYSKDRINALAEAAHFKIKEISSFTEKITSKAGDEVERLFYVALLEK</sequence>
<protein>
    <submittedName>
        <fullName evidence="3">Class I SAM-dependent methyltransferase</fullName>
    </submittedName>
</protein>
<keyword evidence="1 3" id="KW-0808">Transferase</keyword>
<dbReference type="GO" id="GO:0032259">
    <property type="term" value="P:methylation"/>
    <property type="evidence" value="ECO:0007669"/>
    <property type="project" value="UniProtKB-KW"/>
</dbReference>
<feature type="domain" description="Methyltransferase type 11" evidence="2">
    <location>
        <begin position="55"/>
        <end position="154"/>
    </location>
</feature>
<dbReference type="CDD" id="cd02440">
    <property type="entry name" value="AdoMet_MTases"/>
    <property type="match status" value="1"/>
</dbReference>
<dbReference type="EMBL" id="SAYW01000001">
    <property type="protein sequence ID" value="RWU09785.1"/>
    <property type="molecule type" value="Genomic_DNA"/>
</dbReference>